<keyword evidence="2" id="KW-1185">Reference proteome</keyword>
<dbReference type="AlphaFoldDB" id="A0A3D8I7R0"/>
<evidence type="ECO:0008006" key="3">
    <source>
        <dbReference type="Google" id="ProtNLM"/>
    </source>
</evidence>
<organism evidence="1 2">
    <name type="scientific">Helicobacter marmotae</name>
    <dbReference type="NCBI Taxonomy" id="152490"/>
    <lineage>
        <taxon>Bacteria</taxon>
        <taxon>Pseudomonadati</taxon>
        <taxon>Campylobacterota</taxon>
        <taxon>Epsilonproteobacteria</taxon>
        <taxon>Campylobacterales</taxon>
        <taxon>Helicobacteraceae</taxon>
        <taxon>Helicobacter</taxon>
    </lineage>
</organism>
<gene>
    <name evidence="1" type="ORF">CQA63_00525</name>
</gene>
<evidence type="ECO:0000313" key="2">
    <source>
        <dbReference type="Proteomes" id="UP000256599"/>
    </source>
</evidence>
<accession>A0A3D8I7R0</accession>
<dbReference type="Proteomes" id="UP000256599">
    <property type="component" value="Unassembled WGS sequence"/>
</dbReference>
<sequence length="140" mass="15842">MIIIGHKAIAYSSFVKITSIDEISSTNQSCIVWFDSSTFTQEEGLELAKHCCEYEVRYAVMIYTLSDLLLYAALLPQYLIIPKSVQHKAKQYQAIIEHYLLDCKLLCVIKSNAQLAKIAQMGIDGVIFKQVLDNIPSLQH</sequence>
<name>A0A3D8I7R0_9HELI</name>
<reference evidence="1 2" key="1">
    <citation type="submission" date="2018-04" db="EMBL/GenBank/DDBJ databases">
        <title>Novel Campyloabacter and Helicobacter Species and Strains.</title>
        <authorList>
            <person name="Mannion A.J."/>
            <person name="Shen Z."/>
            <person name="Fox J.G."/>
        </authorList>
    </citation>
    <scope>NUCLEOTIDE SEQUENCE [LARGE SCALE GENOMIC DNA]</scope>
    <source>
        <strain evidence="1 2">MIT 98-6070</strain>
    </source>
</reference>
<comment type="caution">
    <text evidence="1">The sequence shown here is derived from an EMBL/GenBank/DDBJ whole genome shotgun (WGS) entry which is preliminary data.</text>
</comment>
<proteinExistence type="predicted"/>
<evidence type="ECO:0000313" key="1">
    <source>
        <dbReference type="EMBL" id="RDU61026.1"/>
    </source>
</evidence>
<dbReference type="EMBL" id="NXLR01000001">
    <property type="protein sequence ID" value="RDU61026.1"/>
    <property type="molecule type" value="Genomic_DNA"/>
</dbReference>
<dbReference type="OrthoDB" id="5339711at2"/>
<protein>
    <recommendedName>
        <fullName evidence="3">GP-PDE domain-containing protein</fullName>
    </recommendedName>
</protein>
<dbReference type="RefSeq" id="WP_104699236.1">
    <property type="nucleotide sequence ID" value="NZ_FZPP01000003.1"/>
</dbReference>